<gene>
    <name evidence="2" type="ORF">EMA8858_03416</name>
</gene>
<name>A0ABM9ATG2_9BACT</name>
<reference evidence="2" key="1">
    <citation type="submission" date="2021-12" db="EMBL/GenBank/DDBJ databases">
        <authorList>
            <person name="Rodrigo-Torres L."/>
            <person name="Arahal R. D."/>
            <person name="Lucena T."/>
        </authorList>
    </citation>
    <scope>NUCLEOTIDE SEQUENCE</scope>
    <source>
        <strain evidence="2">CECT 8858</strain>
    </source>
</reference>
<comment type="caution">
    <text evidence="2">The sequence shown here is derived from an EMBL/GenBank/DDBJ whole genome shotgun (WGS) entry which is preliminary data.</text>
</comment>
<evidence type="ECO:0000313" key="3">
    <source>
        <dbReference type="Proteomes" id="UP000837932"/>
    </source>
</evidence>
<accession>A0ABM9ATG2</accession>
<evidence type="ECO:0000259" key="1">
    <source>
        <dbReference type="Pfam" id="PF12867"/>
    </source>
</evidence>
<feature type="domain" description="DinB-like" evidence="1">
    <location>
        <begin position="30"/>
        <end position="166"/>
    </location>
</feature>
<dbReference type="InterPro" id="IPR024775">
    <property type="entry name" value="DinB-like"/>
</dbReference>
<dbReference type="SUPFAM" id="SSF109854">
    <property type="entry name" value="DinB/YfiT-like putative metalloenzymes"/>
    <property type="match status" value="1"/>
</dbReference>
<evidence type="ECO:0000313" key="2">
    <source>
        <dbReference type="EMBL" id="CAH0997285.1"/>
    </source>
</evidence>
<dbReference type="Proteomes" id="UP000837932">
    <property type="component" value="Unassembled WGS sequence"/>
</dbReference>
<dbReference type="EMBL" id="CAKLPY010000003">
    <property type="protein sequence ID" value="CAH0997285.1"/>
    <property type="molecule type" value="Genomic_DNA"/>
</dbReference>
<keyword evidence="3" id="KW-1185">Reference proteome</keyword>
<dbReference type="Pfam" id="PF12867">
    <property type="entry name" value="DinB_2"/>
    <property type="match status" value="1"/>
</dbReference>
<organism evidence="2 3">
    <name type="scientific">Emticicia aquatica</name>
    <dbReference type="NCBI Taxonomy" id="1681835"/>
    <lineage>
        <taxon>Bacteria</taxon>
        <taxon>Pseudomonadati</taxon>
        <taxon>Bacteroidota</taxon>
        <taxon>Cytophagia</taxon>
        <taxon>Cytophagales</taxon>
        <taxon>Leadbetterellaceae</taxon>
        <taxon>Emticicia</taxon>
    </lineage>
</organism>
<dbReference type="InterPro" id="IPR034660">
    <property type="entry name" value="DinB/YfiT-like"/>
</dbReference>
<sequence length="174" mass="20099">MTKQVLKEALESSFKTIASDVESIEESKFFSPIGEKWSVAENILHLTQSVKGLNQGMALPKIFLEQQFGKIDRPTLSYDGVVERYLNVLATGVTARGGFVPQKLENPSKTVLMNSFLKHHQILADFLNDWSETELDEYCIKHPVLKILTIREFYYFMHYHILHHRKAILRYNAV</sequence>
<proteinExistence type="predicted"/>
<dbReference type="RefSeq" id="WP_238807937.1">
    <property type="nucleotide sequence ID" value="NZ_CAKLPY010000003.1"/>
</dbReference>
<protein>
    <recommendedName>
        <fullName evidence="1">DinB-like domain-containing protein</fullName>
    </recommendedName>
</protein>
<dbReference type="Gene3D" id="1.20.120.450">
    <property type="entry name" value="dinb family like domain"/>
    <property type="match status" value="1"/>
</dbReference>